<keyword evidence="12" id="KW-0902">Two-component regulatory system</keyword>
<comment type="catalytic activity">
    <reaction evidence="1">
        <text>ATP + protein L-histidine = ADP + protein N-phospho-L-histidine.</text>
        <dbReference type="EC" id="2.7.13.3"/>
    </reaction>
</comment>
<keyword evidence="10" id="KW-0067">ATP-binding</keyword>
<dbReference type="SMART" id="SM00304">
    <property type="entry name" value="HAMP"/>
    <property type="match status" value="1"/>
</dbReference>
<evidence type="ECO:0000256" key="2">
    <source>
        <dbReference type="ARBA" id="ARBA00004651"/>
    </source>
</evidence>
<dbReference type="SUPFAM" id="SSF55874">
    <property type="entry name" value="ATPase domain of HSP90 chaperone/DNA topoisomerase II/histidine kinase"/>
    <property type="match status" value="1"/>
</dbReference>
<feature type="domain" description="Histidine kinase" evidence="18">
    <location>
        <begin position="230"/>
        <end position="446"/>
    </location>
</feature>
<keyword evidence="8" id="KW-0547">Nucleotide-binding</keyword>
<dbReference type="PANTHER" id="PTHR45528">
    <property type="entry name" value="SENSOR HISTIDINE KINASE CPXA"/>
    <property type="match status" value="1"/>
</dbReference>
<sequence>MKSLYLQVVSSFLGAVLISLVFAFFVSSALFETHALNRVDEQLREASQTVIHLYQAHPNENVQTYIRNLDDLNFHAMLYQENEKIAQSNSTEWRISDAVVQSVLRGDEYKGEYISNQYILGVPFQAKGVRYALFISPDYRIYMKDFHMRLFVVLFMILVVGSILFFITTRYLIKPIQALTSATKKLARGDFRILLETNRRDELGDLTVSFNRMARELGQLDHLRQQFVANVSHEIQSPLTSIHGFTQALKSGIISDPAEQRRVLSIIESESKRLSKLSKDLLHLATLDVDKPSFCPSWYDVDEQLRRVIVALEPQWQQKKQTLAFTGRSAHIFADSEKLEQVWVNLITNAIKYTPDAGQIHITVKESSSRIQICISDSGIGIEEKHLPFLFDRFYKIDHFYVKGRDGSGLGLAITQKIVHLHKGSIEVMSKKDEGTTFVVDLPKSERDD</sequence>
<feature type="transmembrane region" description="Helical" evidence="17">
    <location>
        <begin position="12"/>
        <end position="31"/>
    </location>
</feature>
<evidence type="ECO:0000313" key="21">
    <source>
        <dbReference type="Proteomes" id="UP000661691"/>
    </source>
</evidence>
<dbReference type="GO" id="GO:0005886">
    <property type="term" value="C:plasma membrane"/>
    <property type="evidence" value="ECO:0007669"/>
    <property type="project" value="UniProtKB-SubCell"/>
</dbReference>
<evidence type="ECO:0000259" key="19">
    <source>
        <dbReference type="PROSITE" id="PS50885"/>
    </source>
</evidence>
<proteinExistence type="predicted"/>
<evidence type="ECO:0000256" key="9">
    <source>
        <dbReference type="ARBA" id="ARBA00022777"/>
    </source>
</evidence>
<gene>
    <name evidence="20" type="ORF">IC620_03915</name>
</gene>
<dbReference type="RefSeq" id="WP_191141585.1">
    <property type="nucleotide sequence ID" value="NZ_JACXAH010000004.1"/>
</dbReference>
<dbReference type="PROSITE" id="PS50109">
    <property type="entry name" value="HIS_KIN"/>
    <property type="match status" value="1"/>
</dbReference>
<keyword evidence="9 20" id="KW-0418">Kinase</keyword>
<name>A0A926N615_9BACL</name>
<comment type="function">
    <text evidence="15">Member of the two-component regulatory system HssS/HssR involved in intracellular heme homeostasis and tempering of staphylococcal virulence. HssS functions as a heme sensor histidine kinase which is autophosphorylated at a histidine residue and transfers its phosphate group to an aspartate residue of HssR. HssR/HssS activates the expression of hrtAB, an efflux pump, in response to extracellular heme, hemin, hemoglobin or blood.</text>
</comment>
<evidence type="ECO:0000256" key="7">
    <source>
        <dbReference type="ARBA" id="ARBA00022692"/>
    </source>
</evidence>
<accession>A0A926N615</accession>
<keyword evidence="13" id="KW-0843">Virulence</keyword>
<evidence type="ECO:0000256" key="3">
    <source>
        <dbReference type="ARBA" id="ARBA00012438"/>
    </source>
</evidence>
<dbReference type="PRINTS" id="PR00344">
    <property type="entry name" value="BCTRLSENSOR"/>
</dbReference>
<dbReference type="PROSITE" id="PS50885">
    <property type="entry name" value="HAMP"/>
    <property type="match status" value="1"/>
</dbReference>
<dbReference type="InterPro" id="IPR003594">
    <property type="entry name" value="HATPase_dom"/>
</dbReference>
<keyword evidence="11 17" id="KW-1133">Transmembrane helix</keyword>
<comment type="subcellular location">
    <subcellularLocation>
        <location evidence="2">Cell membrane</location>
        <topology evidence="2">Multi-pass membrane protein</topology>
    </subcellularLocation>
</comment>
<dbReference type="SMART" id="SM00388">
    <property type="entry name" value="HisKA"/>
    <property type="match status" value="1"/>
</dbReference>
<dbReference type="InterPro" id="IPR036890">
    <property type="entry name" value="HATPase_C_sf"/>
</dbReference>
<dbReference type="Gene3D" id="3.30.565.10">
    <property type="entry name" value="Histidine kinase-like ATPase, C-terminal domain"/>
    <property type="match status" value="1"/>
</dbReference>
<evidence type="ECO:0000256" key="17">
    <source>
        <dbReference type="SAM" id="Phobius"/>
    </source>
</evidence>
<evidence type="ECO:0000259" key="18">
    <source>
        <dbReference type="PROSITE" id="PS50109"/>
    </source>
</evidence>
<evidence type="ECO:0000256" key="6">
    <source>
        <dbReference type="ARBA" id="ARBA00022679"/>
    </source>
</evidence>
<dbReference type="CDD" id="cd06225">
    <property type="entry name" value="HAMP"/>
    <property type="match status" value="1"/>
</dbReference>
<dbReference type="Gene3D" id="1.10.287.130">
    <property type="match status" value="1"/>
</dbReference>
<protein>
    <recommendedName>
        <fullName evidence="16">Heme sensor protein HssS</fullName>
        <ecNumber evidence="3">2.7.13.3</ecNumber>
    </recommendedName>
</protein>
<keyword evidence="21" id="KW-1185">Reference proteome</keyword>
<dbReference type="FunFam" id="1.10.287.130:FF:000001">
    <property type="entry name" value="Two-component sensor histidine kinase"/>
    <property type="match status" value="1"/>
</dbReference>
<evidence type="ECO:0000313" key="20">
    <source>
        <dbReference type="EMBL" id="MBD1371501.1"/>
    </source>
</evidence>
<evidence type="ECO:0000256" key="10">
    <source>
        <dbReference type="ARBA" id="ARBA00022840"/>
    </source>
</evidence>
<dbReference type="CDD" id="cd00075">
    <property type="entry name" value="HATPase"/>
    <property type="match status" value="1"/>
</dbReference>
<dbReference type="PANTHER" id="PTHR45528:SF11">
    <property type="entry name" value="HISTIDINE KINASE"/>
    <property type="match status" value="1"/>
</dbReference>
<reference evidence="20" key="1">
    <citation type="submission" date="2020-09" db="EMBL/GenBank/DDBJ databases">
        <title>A novel bacterium of genus Hazenella, isolated from South China Sea.</title>
        <authorList>
            <person name="Huang H."/>
            <person name="Mo K."/>
            <person name="Hu Y."/>
        </authorList>
    </citation>
    <scope>NUCLEOTIDE SEQUENCE</scope>
    <source>
        <strain evidence="20">IB182357</strain>
    </source>
</reference>
<dbReference type="Pfam" id="PF00512">
    <property type="entry name" value="HisKA"/>
    <property type="match status" value="1"/>
</dbReference>
<evidence type="ECO:0000256" key="5">
    <source>
        <dbReference type="ARBA" id="ARBA00022553"/>
    </source>
</evidence>
<dbReference type="CDD" id="cd00082">
    <property type="entry name" value="HisKA"/>
    <property type="match status" value="1"/>
</dbReference>
<dbReference type="SMART" id="SM00387">
    <property type="entry name" value="HATPase_c"/>
    <property type="match status" value="1"/>
</dbReference>
<dbReference type="SUPFAM" id="SSF158472">
    <property type="entry name" value="HAMP domain-like"/>
    <property type="match status" value="1"/>
</dbReference>
<dbReference type="EMBL" id="JACXAH010000004">
    <property type="protein sequence ID" value="MBD1371501.1"/>
    <property type="molecule type" value="Genomic_DNA"/>
</dbReference>
<keyword evidence="14 17" id="KW-0472">Membrane</keyword>
<keyword evidence="5" id="KW-0597">Phosphoprotein</keyword>
<evidence type="ECO:0000256" key="8">
    <source>
        <dbReference type="ARBA" id="ARBA00022741"/>
    </source>
</evidence>
<dbReference type="InterPro" id="IPR050398">
    <property type="entry name" value="HssS/ArlS-like"/>
</dbReference>
<organism evidence="20 21">
    <name type="scientific">Polycladospora coralii</name>
    <dbReference type="NCBI Taxonomy" id="2771432"/>
    <lineage>
        <taxon>Bacteria</taxon>
        <taxon>Bacillati</taxon>
        <taxon>Bacillota</taxon>
        <taxon>Bacilli</taxon>
        <taxon>Bacillales</taxon>
        <taxon>Thermoactinomycetaceae</taxon>
        <taxon>Polycladospora</taxon>
    </lineage>
</organism>
<evidence type="ECO:0000256" key="13">
    <source>
        <dbReference type="ARBA" id="ARBA00023026"/>
    </source>
</evidence>
<dbReference type="InterPro" id="IPR005467">
    <property type="entry name" value="His_kinase_dom"/>
</dbReference>
<dbReference type="GO" id="GO:0000155">
    <property type="term" value="F:phosphorelay sensor kinase activity"/>
    <property type="evidence" value="ECO:0007669"/>
    <property type="project" value="InterPro"/>
</dbReference>
<dbReference type="Pfam" id="PF02518">
    <property type="entry name" value="HATPase_c"/>
    <property type="match status" value="1"/>
</dbReference>
<dbReference type="InterPro" id="IPR003661">
    <property type="entry name" value="HisK_dim/P_dom"/>
</dbReference>
<dbReference type="InterPro" id="IPR036097">
    <property type="entry name" value="HisK_dim/P_sf"/>
</dbReference>
<dbReference type="Gene3D" id="6.10.340.10">
    <property type="match status" value="1"/>
</dbReference>
<dbReference type="Pfam" id="PF00672">
    <property type="entry name" value="HAMP"/>
    <property type="match status" value="1"/>
</dbReference>
<evidence type="ECO:0000256" key="11">
    <source>
        <dbReference type="ARBA" id="ARBA00022989"/>
    </source>
</evidence>
<keyword evidence="7 17" id="KW-0812">Transmembrane</keyword>
<dbReference type="FunFam" id="3.30.565.10:FF:000006">
    <property type="entry name" value="Sensor histidine kinase WalK"/>
    <property type="match status" value="1"/>
</dbReference>
<evidence type="ECO:0000256" key="16">
    <source>
        <dbReference type="ARBA" id="ARBA00040841"/>
    </source>
</evidence>
<feature type="domain" description="HAMP" evidence="19">
    <location>
        <begin position="170"/>
        <end position="222"/>
    </location>
</feature>
<feature type="transmembrane region" description="Helical" evidence="17">
    <location>
        <begin position="150"/>
        <end position="173"/>
    </location>
</feature>
<dbReference type="InterPro" id="IPR004358">
    <property type="entry name" value="Sig_transdc_His_kin-like_C"/>
</dbReference>
<keyword evidence="6" id="KW-0808">Transferase</keyword>
<evidence type="ECO:0000256" key="14">
    <source>
        <dbReference type="ARBA" id="ARBA00023136"/>
    </source>
</evidence>
<dbReference type="AlphaFoldDB" id="A0A926N615"/>
<evidence type="ECO:0000256" key="1">
    <source>
        <dbReference type="ARBA" id="ARBA00000085"/>
    </source>
</evidence>
<dbReference type="GO" id="GO:0005524">
    <property type="term" value="F:ATP binding"/>
    <property type="evidence" value="ECO:0007669"/>
    <property type="project" value="UniProtKB-KW"/>
</dbReference>
<dbReference type="SUPFAM" id="SSF47384">
    <property type="entry name" value="Homodimeric domain of signal transducing histidine kinase"/>
    <property type="match status" value="1"/>
</dbReference>
<evidence type="ECO:0000256" key="4">
    <source>
        <dbReference type="ARBA" id="ARBA00022475"/>
    </source>
</evidence>
<evidence type="ECO:0000256" key="15">
    <source>
        <dbReference type="ARBA" id="ARBA00037219"/>
    </source>
</evidence>
<evidence type="ECO:0000256" key="12">
    <source>
        <dbReference type="ARBA" id="ARBA00023012"/>
    </source>
</evidence>
<keyword evidence="4" id="KW-1003">Cell membrane</keyword>
<comment type="caution">
    <text evidence="20">The sequence shown here is derived from an EMBL/GenBank/DDBJ whole genome shotgun (WGS) entry which is preliminary data.</text>
</comment>
<dbReference type="EC" id="2.7.13.3" evidence="3"/>
<dbReference type="InterPro" id="IPR003660">
    <property type="entry name" value="HAMP_dom"/>
</dbReference>
<dbReference type="Proteomes" id="UP000661691">
    <property type="component" value="Unassembled WGS sequence"/>
</dbReference>